<protein>
    <submittedName>
        <fullName evidence="1">Uncharacterized protein</fullName>
    </submittedName>
</protein>
<evidence type="ECO:0000313" key="1">
    <source>
        <dbReference type="EMBL" id="MET3634087.1"/>
    </source>
</evidence>
<dbReference type="EMBL" id="JBEPLN010000009">
    <property type="protein sequence ID" value="MET3634087.1"/>
    <property type="molecule type" value="Genomic_DNA"/>
</dbReference>
<reference evidence="1 2" key="1">
    <citation type="submission" date="2024-06" db="EMBL/GenBank/DDBJ databases">
        <title>Genomic Encyclopedia of Type Strains, Phase IV (KMG-IV): sequencing the most valuable type-strain genomes for metagenomic binning, comparative biology and taxonomic classification.</title>
        <authorList>
            <person name="Goeker M."/>
        </authorList>
    </citation>
    <scope>NUCLEOTIDE SEQUENCE [LARGE SCALE GENOMIC DNA]</scope>
    <source>
        <strain evidence="1 2">DSM 28302</strain>
    </source>
</reference>
<dbReference type="Proteomes" id="UP001549037">
    <property type="component" value="Unassembled WGS sequence"/>
</dbReference>
<name>A0ABV2JE90_9STRE</name>
<accession>A0ABV2JE90</accession>
<comment type="caution">
    <text evidence="1">The sequence shown here is derived from an EMBL/GenBank/DDBJ whole genome shotgun (WGS) entry which is preliminary data.</text>
</comment>
<keyword evidence="2" id="KW-1185">Reference proteome</keyword>
<proteinExistence type="predicted"/>
<dbReference type="RefSeq" id="WP_049949270.1">
    <property type="nucleotide sequence ID" value="NZ_JBEPLN010000009.1"/>
</dbReference>
<organism evidence="1 2">
    <name type="scientific">Streptococcus porcorum</name>
    <dbReference type="NCBI Taxonomy" id="701526"/>
    <lineage>
        <taxon>Bacteria</taxon>
        <taxon>Bacillati</taxon>
        <taxon>Bacillota</taxon>
        <taxon>Bacilli</taxon>
        <taxon>Lactobacillales</taxon>
        <taxon>Streptococcaceae</taxon>
        <taxon>Streptococcus</taxon>
    </lineage>
</organism>
<sequence>MVTIFGYSAPKSDVEAITMLKKAWGAVKDRNLEEIEIVDLRDENEVIQSWDDFIHTHHYSYHSNFSQQQ</sequence>
<gene>
    <name evidence="1" type="ORF">ABID28_000724</name>
</gene>
<evidence type="ECO:0000313" key="2">
    <source>
        <dbReference type="Proteomes" id="UP001549037"/>
    </source>
</evidence>